<dbReference type="EMBL" id="JAKLTR010000005">
    <property type="protein sequence ID" value="MCG2614638.1"/>
    <property type="molecule type" value="Genomic_DNA"/>
</dbReference>
<comment type="caution">
    <text evidence="1">The sequence shown here is derived from an EMBL/GenBank/DDBJ whole genome shotgun (WGS) entry which is preliminary data.</text>
</comment>
<organism evidence="1 2">
    <name type="scientific">Terrimonas ginsenosidimutans</name>
    <dbReference type="NCBI Taxonomy" id="2908004"/>
    <lineage>
        <taxon>Bacteria</taxon>
        <taxon>Pseudomonadati</taxon>
        <taxon>Bacteroidota</taxon>
        <taxon>Chitinophagia</taxon>
        <taxon>Chitinophagales</taxon>
        <taxon>Chitinophagaceae</taxon>
        <taxon>Terrimonas</taxon>
    </lineage>
</organism>
<evidence type="ECO:0000313" key="2">
    <source>
        <dbReference type="Proteomes" id="UP001165367"/>
    </source>
</evidence>
<dbReference type="Proteomes" id="UP001165367">
    <property type="component" value="Unassembled WGS sequence"/>
</dbReference>
<dbReference type="RefSeq" id="WP_237871245.1">
    <property type="nucleotide sequence ID" value="NZ_JAKLTR010000005.1"/>
</dbReference>
<sequence length="73" mass="8093">MKETKHSYISAYPLKVMEQAVAGEPGTRNDQAAYLKELLDSRAKSISRIRVSPMADPYKAPVNDSLIRTSIPS</sequence>
<protein>
    <submittedName>
        <fullName evidence="1">Uncharacterized protein</fullName>
    </submittedName>
</protein>
<proteinExistence type="predicted"/>
<name>A0ABS9KQR0_9BACT</name>
<gene>
    <name evidence="1" type="ORF">LZZ85_10110</name>
</gene>
<reference evidence="1" key="1">
    <citation type="submission" date="2022-01" db="EMBL/GenBank/DDBJ databases">
        <authorList>
            <person name="Jo J.-H."/>
            <person name="Im W.-T."/>
        </authorList>
    </citation>
    <scope>NUCLEOTIDE SEQUENCE</scope>
    <source>
        <strain evidence="1">NA20</strain>
    </source>
</reference>
<accession>A0ABS9KQR0</accession>
<keyword evidence="2" id="KW-1185">Reference proteome</keyword>
<evidence type="ECO:0000313" key="1">
    <source>
        <dbReference type="EMBL" id="MCG2614638.1"/>
    </source>
</evidence>